<evidence type="ECO:0000313" key="1">
    <source>
        <dbReference type="EMBL" id="CAP80889.1"/>
    </source>
</evidence>
<dbReference type="HOGENOM" id="CLU_1355025_0_0_1"/>
<name>B6GYY5_PENRW</name>
<gene>
    <name evidence="1" type="ORF">Pc12g12620</name>
    <name evidence="1" type="ORF">PCH_Pc12g12620</name>
</gene>
<dbReference type="OMA" id="CHMAPLG"/>
<evidence type="ECO:0000313" key="2">
    <source>
        <dbReference type="Proteomes" id="UP000000724"/>
    </source>
</evidence>
<accession>B6GYY5</accession>
<dbReference type="AlphaFoldDB" id="B6GYY5"/>
<sequence>MPTSSDPVSQRRRLVIRLLASVTLLWRCLSPPRLGAHVPRAGSKDNIRPQLLALSSPFQSANSSHTPTVNCGVRGVKWALFSPLGDADILSSFEDGNPILCYDHSSLFSNLYQNFHLTILLPNGDREEALNRRDIVTGQISIGYSWILARNDDQPHWRRDSGFDKDHVEMHGTGSGSEINSTISFGHLCMVSDCHMAPLGAK</sequence>
<dbReference type="Proteomes" id="UP000000724">
    <property type="component" value="Contig Pc00c12"/>
</dbReference>
<reference evidence="1 2" key="1">
    <citation type="journal article" date="2008" name="Nat. Biotechnol.">
        <title>Genome sequencing and analysis of the filamentous fungus Penicillium chrysogenum.</title>
        <authorList>
            <person name="van den Berg M.A."/>
            <person name="Albang R."/>
            <person name="Albermann K."/>
            <person name="Badger J.H."/>
            <person name="Daran J.-M."/>
            <person name="Driessen A.J.M."/>
            <person name="Garcia-Estrada C."/>
            <person name="Fedorova N.D."/>
            <person name="Harris D.M."/>
            <person name="Heijne W.H.M."/>
            <person name="Joardar V.S."/>
            <person name="Kiel J.A.K.W."/>
            <person name="Kovalchuk A."/>
            <person name="Martin J.F."/>
            <person name="Nierman W.C."/>
            <person name="Nijland J.G."/>
            <person name="Pronk J.T."/>
            <person name="Roubos J.A."/>
            <person name="van der Klei I.J."/>
            <person name="van Peij N.N.M.E."/>
            <person name="Veenhuis M."/>
            <person name="von Doehren H."/>
            <person name="Wagner C."/>
            <person name="Wortman J.R."/>
            <person name="Bovenberg R.A.L."/>
        </authorList>
    </citation>
    <scope>NUCLEOTIDE SEQUENCE [LARGE SCALE GENOMIC DNA]</scope>
    <source>
        <strain evidence="2">ATCC 28089 / DSM 1075 / NRRL 1951 / Wisconsin 54-1255</strain>
    </source>
</reference>
<protein>
    <submittedName>
        <fullName evidence="1">Uncharacterized protein</fullName>
    </submittedName>
</protein>
<dbReference type="VEuPathDB" id="FungiDB:PCH_Pc12g12620"/>
<proteinExistence type="predicted"/>
<organism evidence="1 2">
    <name type="scientific">Penicillium rubens (strain ATCC 28089 / DSM 1075 / NRRL 1951 / Wisconsin 54-1255)</name>
    <name type="common">Penicillium chrysogenum</name>
    <dbReference type="NCBI Taxonomy" id="500485"/>
    <lineage>
        <taxon>Eukaryota</taxon>
        <taxon>Fungi</taxon>
        <taxon>Dikarya</taxon>
        <taxon>Ascomycota</taxon>
        <taxon>Pezizomycotina</taxon>
        <taxon>Eurotiomycetes</taxon>
        <taxon>Eurotiomycetidae</taxon>
        <taxon>Eurotiales</taxon>
        <taxon>Aspergillaceae</taxon>
        <taxon>Penicillium</taxon>
        <taxon>Penicillium chrysogenum species complex</taxon>
    </lineage>
</organism>
<dbReference type="EMBL" id="AM920427">
    <property type="protein sequence ID" value="CAP80889.1"/>
    <property type="molecule type" value="Genomic_DNA"/>
</dbReference>
<keyword evidence="2" id="KW-1185">Reference proteome</keyword>
<dbReference type="OrthoDB" id="10520887at2759"/>